<keyword evidence="7 8" id="KW-0663">Pyridoxal phosphate</keyword>
<dbReference type="InterPro" id="IPR001085">
    <property type="entry name" value="Ser_HO-MeTrfase"/>
</dbReference>
<evidence type="ECO:0000256" key="9">
    <source>
        <dbReference type="RuleBase" id="RU000585"/>
    </source>
</evidence>
<dbReference type="GO" id="GO:0019264">
    <property type="term" value="P:glycine biosynthetic process from serine"/>
    <property type="evidence" value="ECO:0007669"/>
    <property type="project" value="InterPro"/>
</dbReference>
<dbReference type="EC" id="2.1.2.1" evidence="9"/>
<keyword evidence="12" id="KW-1185">Reference proteome</keyword>
<evidence type="ECO:0000313" key="11">
    <source>
        <dbReference type="EMBL" id="EEH52788.1"/>
    </source>
</evidence>
<feature type="modified residue" description="N6-(pyridoxal phosphate)lysine" evidence="8">
    <location>
        <position position="301"/>
    </location>
</feature>
<comment type="catalytic activity">
    <reaction evidence="1 9">
        <text>(6R)-5,10-methylene-5,6,7,8-tetrahydrofolate + glycine + H2O = (6S)-5,6,7,8-tetrahydrofolate + L-serine</text>
        <dbReference type="Rhea" id="RHEA:15481"/>
        <dbReference type="ChEBI" id="CHEBI:15377"/>
        <dbReference type="ChEBI" id="CHEBI:15636"/>
        <dbReference type="ChEBI" id="CHEBI:33384"/>
        <dbReference type="ChEBI" id="CHEBI:57305"/>
        <dbReference type="ChEBI" id="CHEBI:57453"/>
        <dbReference type="EC" id="2.1.2.1"/>
    </reaction>
</comment>
<dbReference type="InterPro" id="IPR015421">
    <property type="entry name" value="PyrdxlP-dep_Trfase_major"/>
</dbReference>
<proteinExistence type="inferred from homology"/>
<evidence type="ECO:0000256" key="2">
    <source>
        <dbReference type="ARBA" id="ARBA00001933"/>
    </source>
</evidence>
<dbReference type="InterPro" id="IPR015424">
    <property type="entry name" value="PyrdxlP-dep_Trfase"/>
</dbReference>
<sequence>MAAITATPVVLSARARVAPSGSAVRAAAVVRPKLSKRSVTVFAKKGPEPPNAGAVAAETMRSAPFADTSVEELDPEMYAIMMKEKTRQRLGLELIASENFTSRAVMEVNGSCLTNKYSEGLPGKRYYGGNEFIDETERLCQDRALAAFRLPSDEWGVNVQVLSGSPANFAVYTALLNPHDRIMGLDLPHGGHLTHGFFTPKKKISATSIFFESMPYRLNEETGIIDYDQLEANAMLFRPKLIIAGASAYPRNYDYKRMREICDKVGAYLMSDMAHISGLVAAELVDDPFPYSDIVTTTTHKSLRGPRGGMIFYKKEFEQQINSAVFPGLQGGPHNHTIGALAVALKQAMTPEFIGYQKQVISNCATLANRLTELGYTLVSGGTDNHLILCDLRPMGVDGARVEYILDQAHITLNKNSVPRDTSALVPGGIRIGTPAMTTRGMLEDDFVKVADLIDEGVKIAIDCKAQAGGPKLADFKQYVQSTDRADIAALREKVESFAGDFHMPGGLF</sequence>
<dbReference type="Proteomes" id="UP000001876">
    <property type="component" value="Unassembled WGS sequence"/>
</dbReference>
<reference evidence="11 12" key="1">
    <citation type="journal article" date="2009" name="Science">
        <title>Green evolution and dynamic adaptations revealed by genomes of the marine picoeukaryotes Micromonas.</title>
        <authorList>
            <person name="Worden A.Z."/>
            <person name="Lee J.H."/>
            <person name="Mock T."/>
            <person name="Rouze P."/>
            <person name="Simmons M.P."/>
            <person name="Aerts A.L."/>
            <person name="Allen A.E."/>
            <person name="Cuvelier M.L."/>
            <person name="Derelle E."/>
            <person name="Everett M.V."/>
            <person name="Foulon E."/>
            <person name="Grimwood J."/>
            <person name="Gundlach H."/>
            <person name="Henrissat B."/>
            <person name="Napoli C."/>
            <person name="McDonald S.M."/>
            <person name="Parker M.S."/>
            <person name="Rombauts S."/>
            <person name="Salamov A."/>
            <person name="Von Dassow P."/>
            <person name="Badger J.H."/>
            <person name="Coutinho P.M."/>
            <person name="Demir E."/>
            <person name="Dubchak I."/>
            <person name="Gentemann C."/>
            <person name="Eikrem W."/>
            <person name="Gready J.E."/>
            <person name="John U."/>
            <person name="Lanier W."/>
            <person name="Lindquist E.A."/>
            <person name="Lucas S."/>
            <person name="Mayer K.F."/>
            <person name="Moreau H."/>
            <person name="Not F."/>
            <person name="Otillar R."/>
            <person name="Panaud O."/>
            <person name="Pangilinan J."/>
            <person name="Paulsen I."/>
            <person name="Piegu B."/>
            <person name="Poliakov A."/>
            <person name="Robbens S."/>
            <person name="Schmutz J."/>
            <person name="Toulza E."/>
            <person name="Wyss T."/>
            <person name="Zelensky A."/>
            <person name="Zhou K."/>
            <person name="Armbrust E.V."/>
            <person name="Bhattacharya D."/>
            <person name="Goodenough U.W."/>
            <person name="Van de Peer Y."/>
            <person name="Grigoriev I.V."/>
        </authorList>
    </citation>
    <scope>NUCLEOTIDE SEQUENCE [LARGE SCALE GENOMIC DNA]</scope>
    <source>
        <strain evidence="11 12">CCMP1545</strain>
    </source>
</reference>
<comment type="function">
    <text evidence="9">Interconversion of serine and glycine.</text>
</comment>
<dbReference type="Pfam" id="PF00464">
    <property type="entry name" value="SHMT"/>
    <property type="match status" value="1"/>
</dbReference>
<dbReference type="SUPFAM" id="SSF53383">
    <property type="entry name" value="PLP-dependent transferases"/>
    <property type="match status" value="1"/>
</dbReference>
<protein>
    <recommendedName>
        <fullName evidence="9">Serine hydroxymethyltransferase</fullName>
        <ecNumber evidence="9">2.1.2.1</ecNumber>
    </recommendedName>
</protein>
<dbReference type="Gene3D" id="3.90.1150.10">
    <property type="entry name" value="Aspartate Aminotransferase, domain 1"/>
    <property type="match status" value="1"/>
</dbReference>
<dbReference type="PIRSF" id="PIRSF000412">
    <property type="entry name" value="SHMT"/>
    <property type="match status" value="1"/>
</dbReference>
<gene>
    <name evidence="11" type="ORF">MICPUCDRAFT_49729</name>
</gene>
<dbReference type="PROSITE" id="PS00096">
    <property type="entry name" value="SHMT"/>
    <property type="match status" value="1"/>
</dbReference>
<evidence type="ECO:0000256" key="6">
    <source>
        <dbReference type="ARBA" id="ARBA00022679"/>
    </source>
</evidence>
<dbReference type="Gene3D" id="3.40.640.10">
    <property type="entry name" value="Type I PLP-dependent aspartate aminotransferase-like (Major domain)"/>
    <property type="match status" value="1"/>
</dbReference>
<dbReference type="GeneID" id="9688494"/>
<dbReference type="HAMAP" id="MF_00051">
    <property type="entry name" value="SHMT"/>
    <property type="match status" value="1"/>
</dbReference>
<evidence type="ECO:0000256" key="4">
    <source>
        <dbReference type="ARBA" id="ARBA00006376"/>
    </source>
</evidence>
<dbReference type="GO" id="GO:0030170">
    <property type="term" value="F:pyridoxal phosphate binding"/>
    <property type="evidence" value="ECO:0007669"/>
    <property type="project" value="InterPro"/>
</dbReference>
<dbReference type="GO" id="GO:0035999">
    <property type="term" value="P:tetrahydrofolate interconversion"/>
    <property type="evidence" value="ECO:0007669"/>
    <property type="project" value="UniProtKB-UniPathway"/>
</dbReference>
<evidence type="ECO:0000256" key="8">
    <source>
        <dbReference type="PIRSR" id="PIRSR000412-50"/>
    </source>
</evidence>
<dbReference type="eggNOG" id="KOG2467">
    <property type="taxonomic scope" value="Eukaryota"/>
</dbReference>
<evidence type="ECO:0000256" key="3">
    <source>
        <dbReference type="ARBA" id="ARBA00004777"/>
    </source>
</evidence>
<dbReference type="InterPro" id="IPR039429">
    <property type="entry name" value="SHMT-like_dom"/>
</dbReference>
<dbReference type="FunFam" id="3.40.640.10:FF:000050">
    <property type="entry name" value="Serine hydroxymethyltransferase"/>
    <property type="match status" value="1"/>
</dbReference>
<comment type="cofactor">
    <cofactor evidence="2 8 9">
        <name>pyridoxal 5'-phosphate</name>
        <dbReference type="ChEBI" id="CHEBI:597326"/>
    </cofactor>
</comment>
<dbReference type="RefSeq" id="XP_003062849.1">
    <property type="nucleotide sequence ID" value="XM_003062803.1"/>
</dbReference>
<dbReference type="InterPro" id="IPR019798">
    <property type="entry name" value="Ser_HO-MeTrfase_PLP_BS"/>
</dbReference>
<evidence type="ECO:0000259" key="10">
    <source>
        <dbReference type="Pfam" id="PF00464"/>
    </source>
</evidence>
<dbReference type="InterPro" id="IPR049943">
    <property type="entry name" value="Ser_HO-MeTrfase-like"/>
</dbReference>
<dbReference type="EMBL" id="GG663747">
    <property type="protein sequence ID" value="EEH52788.1"/>
    <property type="molecule type" value="Genomic_DNA"/>
</dbReference>
<dbReference type="KEGG" id="mpp:MICPUCDRAFT_49729"/>
<accession>C1N4T7</accession>
<organism evidence="12">
    <name type="scientific">Micromonas pusilla (strain CCMP1545)</name>
    <name type="common">Picoplanktonic green alga</name>
    <dbReference type="NCBI Taxonomy" id="564608"/>
    <lineage>
        <taxon>Eukaryota</taxon>
        <taxon>Viridiplantae</taxon>
        <taxon>Chlorophyta</taxon>
        <taxon>Mamiellophyceae</taxon>
        <taxon>Mamiellales</taxon>
        <taxon>Mamiellaceae</taxon>
        <taxon>Micromonas</taxon>
    </lineage>
</organism>
<dbReference type="NCBIfam" id="NF000586">
    <property type="entry name" value="PRK00011.1"/>
    <property type="match status" value="1"/>
</dbReference>
<comment type="pathway">
    <text evidence="3 9">One-carbon metabolism; tetrahydrofolate interconversion.</text>
</comment>
<dbReference type="CDD" id="cd00378">
    <property type="entry name" value="SHMT"/>
    <property type="match status" value="1"/>
</dbReference>
<dbReference type="GO" id="GO:0005739">
    <property type="term" value="C:mitochondrion"/>
    <property type="evidence" value="ECO:0007669"/>
    <property type="project" value="TreeGrafter"/>
</dbReference>
<dbReference type="GO" id="GO:0004372">
    <property type="term" value="F:glycine hydroxymethyltransferase activity"/>
    <property type="evidence" value="ECO:0007669"/>
    <property type="project" value="UniProtKB-EC"/>
</dbReference>
<evidence type="ECO:0000256" key="5">
    <source>
        <dbReference type="ARBA" id="ARBA00022563"/>
    </source>
</evidence>
<dbReference type="PANTHER" id="PTHR11680">
    <property type="entry name" value="SERINE HYDROXYMETHYLTRANSFERASE"/>
    <property type="match status" value="1"/>
</dbReference>
<dbReference type="PANTHER" id="PTHR11680:SF63">
    <property type="entry name" value="SERINE HYDROXYMETHYLTRANSFERASE 3, CHLOROPLASTIC"/>
    <property type="match status" value="1"/>
</dbReference>
<dbReference type="UniPathway" id="UPA00193"/>
<evidence type="ECO:0000256" key="7">
    <source>
        <dbReference type="ARBA" id="ARBA00022898"/>
    </source>
</evidence>
<comment type="similarity">
    <text evidence="4 9">Belongs to the SHMT family.</text>
</comment>
<keyword evidence="6 9" id="KW-0808">Transferase</keyword>
<evidence type="ECO:0000256" key="1">
    <source>
        <dbReference type="ARBA" id="ARBA00001528"/>
    </source>
</evidence>
<dbReference type="STRING" id="564608.C1N4T7"/>
<name>C1N4T7_MICPC</name>
<dbReference type="InterPro" id="IPR015422">
    <property type="entry name" value="PyrdxlP-dep_Trfase_small"/>
</dbReference>
<evidence type="ECO:0000313" key="12">
    <source>
        <dbReference type="Proteomes" id="UP000001876"/>
    </source>
</evidence>
<dbReference type="OrthoDB" id="10265628at2759"/>
<feature type="domain" description="Serine hydroxymethyltransferase-like" evidence="10">
    <location>
        <begin position="71"/>
        <end position="454"/>
    </location>
</feature>
<keyword evidence="5 9" id="KW-0554">One-carbon metabolism</keyword>
<dbReference type="AlphaFoldDB" id="C1N4T7"/>
<dbReference type="OMA" id="TQPFFSQ"/>